<dbReference type="PANTHER" id="PTHR24198:SF165">
    <property type="entry name" value="ANKYRIN REPEAT-CONTAINING PROTEIN-RELATED"/>
    <property type="match status" value="1"/>
</dbReference>
<organism evidence="5 6">
    <name type="scientific">Sediminitomix flava</name>
    <dbReference type="NCBI Taxonomy" id="379075"/>
    <lineage>
        <taxon>Bacteria</taxon>
        <taxon>Pseudomonadati</taxon>
        <taxon>Bacteroidota</taxon>
        <taxon>Cytophagia</taxon>
        <taxon>Cytophagales</taxon>
        <taxon>Flammeovirgaceae</taxon>
        <taxon>Sediminitomix</taxon>
    </lineage>
</organism>
<keyword evidence="1" id="KW-0677">Repeat</keyword>
<feature type="transmembrane region" description="Helical" evidence="4">
    <location>
        <begin position="12"/>
        <end position="34"/>
    </location>
</feature>
<keyword evidence="6" id="KW-1185">Reference proteome</keyword>
<keyword evidence="4" id="KW-0812">Transmembrane</keyword>
<gene>
    <name evidence="5" type="ORF">BC781_102718</name>
</gene>
<evidence type="ECO:0000313" key="6">
    <source>
        <dbReference type="Proteomes" id="UP000245535"/>
    </source>
</evidence>
<accession>A0A315ZDG9</accession>
<feature type="repeat" description="ANK" evidence="3">
    <location>
        <begin position="209"/>
        <end position="235"/>
    </location>
</feature>
<dbReference type="InterPro" id="IPR002110">
    <property type="entry name" value="Ankyrin_rpt"/>
</dbReference>
<dbReference type="InterPro" id="IPR036770">
    <property type="entry name" value="Ankyrin_rpt-contain_sf"/>
</dbReference>
<dbReference type="PANTHER" id="PTHR24198">
    <property type="entry name" value="ANKYRIN REPEAT AND PROTEIN KINASE DOMAIN-CONTAINING PROTEIN"/>
    <property type="match status" value="1"/>
</dbReference>
<evidence type="ECO:0000313" key="5">
    <source>
        <dbReference type="EMBL" id="PWJ43169.1"/>
    </source>
</evidence>
<dbReference type="Proteomes" id="UP000245535">
    <property type="component" value="Unassembled WGS sequence"/>
</dbReference>
<feature type="repeat" description="ANK" evidence="3">
    <location>
        <begin position="419"/>
        <end position="451"/>
    </location>
</feature>
<sequence length="473" mass="53950">MKMKDKANKTSNILSKIGMVTLSISLIIFLFSFIPKQETPSKSISNNDVESFLYEWFANFDHHPDVNEFLEHIAEPVDMAYPDFPIRSKDDFKNWYNQIWESITWNRHALQNVEIITKDDTNWQLSYDIIWKAVNNEGDSIQMYIHQDASIKENNGILQFTKLRAYERNIEHQETHLTALMKAAGYGEVSKVKNLLNNGANLFTIDPITGTSVVHFAAQGGNVEVMKILVENGAESIINLQAASNGFTPLMVATWYQNPEMIQYLLTLDHINPLIKDHYGRIAADFPVVAKGYDELHPIDQKIKSIFKEYFEKRDQYIADKFEADGFTPKRLPEDVNIRIPNGNKGNDYHTAALVAARDNHLELFEKLVIDGADLTLEGEPMKAVVTHKAAYRGNPEIMRLIVFHPDFDKIKNAQGPTNGYTPLHDAIWHGHTETAKILIDAGVDTTLRAWDGMTPLELAKKLDYQDIIQLFE</sequence>
<proteinExistence type="predicted"/>
<keyword evidence="2 3" id="KW-0040">ANK repeat</keyword>
<dbReference type="Gene3D" id="3.10.450.50">
    <property type="match status" value="1"/>
</dbReference>
<dbReference type="Gene3D" id="1.25.40.20">
    <property type="entry name" value="Ankyrin repeat-containing domain"/>
    <property type="match status" value="2"/>
</dbReference>
<dbReference type="SUPFAM" id="SSF54427">
    <property type="entry name" value="NTF2-like"/>
    <property type="match status" value="1"/>
</dbReference>
<reference evidence="5 6" key="1">
    <citation type="submission" date="2018-03" db="EMBL/GenBank/DDBJ databases">
        <title>Genomic Encyclopedia of Archaeal and Bacterial Type Strains, Phase II (KMG-II): from individual species to whole genera.</title>
        <authorList>
            <person name="Goeker M."/>
        </authorList>
    </citation>
    <scope>NUCLEOTIDE SEQUENCE [LARGE SCALE GENOMIC DNA]</scope>
    <source>
        <strain evidence="5 6">DSM 28229</strain>
    </source>
</reference>
<name>A0A315ZDG9_SEDFL</name>
<dbReference type="SUPFAM" id="SSF48403">
    <property type="entry name" value="Ankyrin repeat"/>
    <property type="match status" value="1"/>
</dbReference>
<dbReference type="SMART" id="SM00248">
    <property type="entry name" value="ANK"/>
    <property type="match status" value="6"/>
</dbReference>
<keyword evidence="4" id="KW-0472">Membrane</keyword>
<comment type="caution">
    <text evidence="5">The sequence shown here is derived from an EMBL/GenBank/DDBJ whole genome shotgun (WGS) entry which is preliminary data.</text>
</comment>
<evidence type="ECO:0000256" key="4">
    <source>
        <dbReference type="SAM" id="Phobius"/>
    </source>
</evidence>
<dbReference type="Pfam" id="PF12796">
    <property type="entry name" value="Ank_2"/>
    <property type="match status" value="2"/>
</dbReference>
<protein>
    <submittedName>
        <fullName evidence="5">Ankyrin repeat protein</fullName>
    </submittedName>
</protein>
<evidence type="ECO:0000256" key="1">
    <source>
        <dbReference type="ARBA" id="ARBA00022737"/>
    </source>
</evidence>
<dbReference type="EMBL" id="QGDO01000002">
    <property type="protein sequence ID" value="PWJ43169.1"/>
    <property type="molecule type" value="Genomic_DNA"/>
</dbReference>
<dbReference type="PROSITE" id="PS50088">
    <property type="entry name" value="ANK_REPEAT"/>
    <property type="match status" value="3"/>
</dbReference>
<evidence type="ECO:0000256" key="3">
    <source>
        <dbReference type="PROSITE-ProRule" id="PRU00023"/>
    </source>
</evidence>
<evidence type="ECO:0000256" key="2">
    <source>
        <dbReference type="ARBA" id="ARBA00023043"/>
    </source>
</evidence>
<keyword evidence="4" id="KW-1133">Transmembrane helix</keyword>
<feature type="repeat" description="ANK" evidence="3">
    <location>
        <begin position="175"/>
        <end position="207"/>
    </location>
</feature>
<dbReference type="AlphaFoldDB" id="A0A315ZDG9"/>
<dbReference type="PROSITE" id="PS50297">
    <property type="entry name" value="ANK_REP_REGION"/>
    <property type="match status" value="2"/>
</dbReference>
<dbReference type="InterPro" id="IPR032710">
    <property type="entry name" value="NTF2-like_dom_sf"/>
</dbReference>